<keyword evidence="1" id="KW-0472">Membrane</keyword>
<dbReference type="EMBL" id="CP028923">
    <property type="protein sequence ID" value="QCK13334.1"/>
    <property type="molecule type" value="Genomic_DNA"/>
</dbReference>
<dbReference type="AlphaFoldDB" id="A0A4D7JX51"/>
<dbReference type="Proteomes" id="UP000298616">
    <property type="component" value="Chromosome"/>
</dbReference>
<evidence type="ECO:0000313" key="3">
    <source>
        <dbReference type="Proteomes" id="UP000298616"/>
    </source>
</evidence>
<dbReference type="RefSeq" id="WP_137088932.1">
    <property type="nucleotide sequence ID" value="NZ_CP028923.1"/>
</dbReference>
<organism evidence="2 3">
    <name type="scientific">Mangrovivirga cuniculi</name>
    <dbReference type="NCBI Taxonomy" id="2715131"/>
    <lineage>
        <taxon>Bacteria</taxon>
        <taxon>Pseudomonadati</taxon>
        <taxon>Bacteroidota</taxon>
        <taxon>Cytophagia</taxon>
        <taxon>Cytophagales</taxon>
        <taxon>Mangrovivirgaceae</taxon>
        <taxon>Mangrovivirga</taxon>
    </lineage>
</organism>
<keyword evidence="1" id="KW-1133">Transmembrane helix</keyword>
<feature type="transmembrane region" description="Helical" evidence="1">
    <location>
        <begin position="7"/>
        <end position="26"/>
    </location>
</feature>
<accession>A0A4D7JX51</accession>
<dbReference type="KEGG" id="fpf:DCC35_00505"/>
<proteinExistence type="predicted"/>
<protein>
    <submittedName>
        <fullName evidence="2">Uncharacterized protein</fullName>
    </submittedName>
</protein>
<keyword evidence="3" id="KW-1185">Reference proteome</keyword>
<reference evidence="2 3" key="1">
    <citation type="submission" date="2018-04" db="EMBL/GenBank/DDBJ databases">
        <title>Complete genome uncultured novel isolate.</title>
        <authorList>
            <person name="Merlino G."/>
        </authorList>
    </citation>
    <scope>NUCLEOTIDE SEQUENCE [LARGE SCALE GENOMIC DNA]</scope>
    <source>
        <strain evidence="3">R1DC9</strain>
    </source>
</reference>
<evidence type="ECO:0000313" key="2">
    <source>
        <dbReference type="EMBL" id="QCK13334.1"/>
    </source>
</evidence>
<gene>
    <name evidence="2" type="ORF">DCC35_00505</name>
</gene>
<keyword evidence="1" id="KW-0812">Transmembrane</keyword>
<feature type="transmembrane region" description="Helical" evidence="1">
    <location>
        <begin position="66"/>
        <end position="85"/>
    </location>
</feature>
<evidence type="ECO:0000256" key="1">
    <source>
        <dbReference type="SAM" id="Phobius"/>
    </source>
</evidence>
<sequence length="86" mass="9604">MNVLKGMFYISLILGFIAFIYMRYILYMPGNGILFMFPAAVCIISVILHTALNISKKEGKNVNKSLKLWGALGGTSLLIVLLINFF</sequence>
<feature type="transmembrane region" description="Helical" evidence="1">
    <location>
        <begin position="32"/>
        <end position="54"/>
    </location>
</feature>
<name>A0A4D7JX51_9BACT</name>